<dbReference type="EMBL" id="KK785042">
    <property type="protein sequence ID" value="KDO52062.1"/>
    <property type="molecule type" value="Genomic_DNA"/>
</dbReference>
<keyword evidence="2" id="KW-1185">Reference proteome</keyword>
<proteinExistence type="predicted"/>
<evidence type="ECO:0000313" key="1">
    <source>
        <dbReference type="EMBL" id="KDO52062.1"/>
    </source>
</evidence>
<name>A0A067ELI7_CITSI</name>
<sequence length="14" mass="1545">MDIEPNDTSTMSTC</sequence>
<feature type="non-terminal residue" evidence="1">
    <location>
        <position position="14"/>
    </location>
</feature>
<organism evidence="1 2">
    <name type="scientific">Citrus sinensis</name>
    <name type="common">Sweet orange</name>
    <name type="synonym">Citrus aurantium var. sinensis</name>
    <dbReference type="NCBI Taxonomy" id="2711"/>
    <lineage>
        <taxon>Eukaryota</taxon>
        <taxon>Viridiplantae</taxon>
        <taxon>Streptophyta</taxon>
        <taxon>Embryophyta</taxon>
        <taxon>Tracheophyta</taxon>
        <taxon>Spermatophyta</taxon>
        <taxon>Magnoliopsida</taxon>
        <taxon>eudicotyledons</taxon>
        <taxon>Gunneridae</taxon>
        <taxon>Pentapetalae</taxon>
        <taxon>rosids</taxon>
        <taxon>malvids</taxon>
        <taxon>Sapindales</taxon>
        <taxon>Rutaceae</taxon>
        <taxon>Aurantioideae</taxon>
        <taxon>Citrus</taxon>
    </lineage>
</organism>
<gene>
    <name evidence="1" type="ORF">CISIN_1g0332202mg</name>
</gene>
<evidence type="ECO:0000313" key="2">
    <source>
        <dbReference type="Proteomes" id="UP000027120"/>
    </source>
</evidence>
<dbReference type="Proteomes" id="UP000027120">
    <property type="component" value="Unassembled WGS sequence"/>
</dbReference>
<accession>A0A067ELI7</accession>
<protein>
    <submittedName>
        <fullName evidence="1">Uncharacterized protein</fullName>
    </submittedName>
</protein>
<reference evidence="1 2" key="1">
    <citation type="submission" date="2014-04" db="EMBL/GenBank/DDBJ databases">
        <authorList>
            <consortium name="International Citrus Genome Consortium"/>
            <person name="Gmitter F."/>
            <person name="Chen C."/>
            <person name="Farmerie W."/>
            <person name="Harkins T."/>
            <person name="Desany B."/>
            <person name="Mohiuddin M."/>
            <person name="Kodira C."/>
            <person name="Borodovsky M."/>
            <person name="Lomsadze A."/>
            <person name="Burns P."/>
            <person name="Jenkins J."/>
            <person name="Prochnik S."/>
            <person name="Shu S."/>
            <person name="Chapman J."/>
            <person name="Pitluck S."/>
            <person name="Schmutz J."/>
            <person name="Rokhsar D."/>
        </authorList>
    </citation>
    <scope>NUCLEOTIDE SEQUENCE</scope>
</reference>